<keyword evidence="5 11" id="KW-0812">Transmembrane</keyword>
<organism evidence="13 14">
    <name type="scientific">Aspergillus campestris (strain IBT 28561)</name>
    <dbReference type="NCBI Taxonomy" id="1392248"/>
    <lineage>
        <taxon>Eukaryota</taxon>
        <taxon>Fungi</taxon>
        <taxon>Dikarya</taxon>
        <taxon>Ascomycota</taxon>
        <taxon>Pezizomycotina</taxon>
        <taxon>Eurotiomycetes</taxon>
        <taxon>Eurotiomycetidae</taxon>
        <taxon>Eurotiales</taxon>
        <taxon>Aspergillaceae</taxon>
        <taxon>Aspergillus</taxon>
        <taxon>Aspergillus subgen. Circumdati</taxon>
    </lineage>
</organism>
<dbReference type="Pfam" id="PF06422">
    <property type="entry name" value="PDR_CDR"/>
    <property type="match status" value="1"/>
</dbReference>
<evidence type="ECO:0000256" key="6">
    <source>
        <dbReference type="ARBA" id="ARBA00022741"/>
    </source>
</evidence>
<evidence type="ECO:0000259" key="12">
    <source>
        <dbReference type="PROSITE" id="PS50893"/>
    </source>
</evidence>
<feature type="domain" description="ABC transporter" evidence="12">
    <location>
        <begin position="176"/>
        <end position="430"/>
    </location>
</feature>
<keyword evidence="8 11" id="KW-1133">Transmembrane helix</keyword>
<dbReference type="InterPro" id="IPR003593">
    <property type="entry name" value="AAA+_ATPase"/>
</dbReference>
<dbReference type="InterPro" id="IPR043926">
    <property type="entry name" value="ABCG_dom"/>
</dbReference>
<dbReference type="FunFam" id="3.40.50.300:FF:000054">
    <property type="entry name" value="ABC multidrug transporter atrF"/>
    <property type="match status" value="1"/>
</dbReference>
<evidence type="ECO:0000256" key="10">
    <source>
        <dbReference type="SAM" id="MobiDB-lite"/>
    </source>
</evidence>
<keyword evidence="9 11" id="KW-0472">Membrane</keyword>
<dbReference type="Proteomes" id="UP000234254">
    <property type="component" value="Unassembled WGS sequence"/>
</dbReference>
<feature type="transmembrane region" description="Helical" evidence="11">
    <location>
        <begin position="543"/>
        <end position="563"/>
    </location>
</feature>
<keyword evidence="14" id="KW-1185">Reference proteome</keyword>
<dbReference type="InterPro" id="IPR010929">
    <property type="entry name" value="PDR_CDR_ABC"/>
</dbReference>
<dbReference type="EMBL" id="MSFM01000001">
    <property type="protein sequence ID" value="PKY08596.1"/>
    <property type="molecule type" value="Genomic_DNA"/>
</dbReference>
<evidence type="ECO:0000256" key="2">
    <source>
        <dbReference type="ARBA" id="ARBA00006012"/>
    </source>
</evidence>
<dbReference type="Gene3D" id="3.40.50.300">
    <property type="entry name" value="P-loop containing nucleotide triphosphate hydrolases"/>
    <property type="match status" value="2"/>
</dbReference>
<keyword evidence="6" id="KW-0547">Nucleotide-binding</keyword>
<dbReference type="InterPro" id="IPR013525">
    <property type="entry name" value="ABC2_TM"/>
</dbReference>
<dbReference type="GO" id="GO:0016887">
    <property type="term" value="F:ATP hydrolysis activity"/>
    <property type="evidence" value="ECO:0007669"/>
    <property type="project" value="InterPro"/>
</dbReference>
<dbReference type="Pfam" id="PF19055">
    <property type="entry name" value="ABC2_membrane_7"/>
    <property type="match status" value="1"/>
</dbReference>
<protein>
    <recommendedName>
        <fullName evidence="12">ABC transporter domain-containing protein</fullName>
    </recommendedName>
</protein>
<feature type="transmembrane region" description="Helical" evidence="11">
    <location>
        <begin position="575"/>
        <end position="597"/>
    </location>
</feature>
<evidence type="ECO:0000313" key="14">
    <source>
        <dbReference type="Proteomes" id="UP000234254"/>
    </source>
</evidence>
<feature type="domain" description="ABC transporter" evidence="12">
    <location>
        <begin position="867"/>
        <end position="1109"/>
    </location>
</feature>
<proteinExistence type="inferred from homology"/>
<evidence type="ECO:0000256" key="4">
    <source>
        <dbReference type="ARBA" id="ARBA00022475"/>
    </source>
</evidence>
<dbReference type="InterPro" id="IPR027417">
    <property type="entry name" value="P-loop_NTPase"/>
</dbReference>
<dbReference type="PANTHER" id="PTHR19241">
    <property type="entry name" value="ATP-BINDING CASSETTE TRANSPORTER"/>
    <property type="match status" value="1"/>
</dbReference>
<dbReference type="VEuPathDB" id="FungiDB:P168DRAFT_286711"/>
<feature type="region of interest" description="Disordered" evidence="10">
    <location>
        <begin position="1"/>
        <end position="78"/>
    </location>
</feature>
<comment type="similarity">
    <text evidence="2">Belongs to the ABC transporter superfamily. ABCG family. PDR (TC 3.A.1.205) subfamily.</text>
</comment>
<dbReference type="Pfam" id="PF00005">
    <property type="entry name" value="ABC_tran"/>
    <property type="match status" value="2"/>
</dbReference>
<evidence type="ECO:0000256" key="1">
    <source>
        <dbReference type="ARBA" id="ARBA00004651"/>
    </source>
</evidence>
<dbReference type="GO" id="GO:0005524">
    <property type="term" value="F:ATP binding"/>
    <property type="evidence" value="ECO:0007669"/>
    <property type="project" value="UniProtKB-KW"/>
</dbReference>
<feature type="transmembrane region" description="Helical" evidence="11">
    <location>
        <begin position="1488"/>
        <end position="1508"/>
    </location>
</feature>
<dbReference type="InterPro" id="IPR034001">
    <property type="entry name" value="ABCG_PDR_1"/>
</dbReference>
<feature type="compositionally biased region" description="Basic and acidic residues" evidence="10">
    <location>
        <begin position="57"/>
        <end position="78"/>
    </location>
</feature>
<keyword evidence="7" id="KW-0067">ATP-binding</keyword>
<dbReference type="InterPro" id="IPR034003">
    <property type="entry name" value="ABCG_PDR_2"/>
</dbReference>
<dbReference type="GO" id="GO:0005886">
    <property type="term" value="C:plasma membrane"/>
    <property type="evidence" value="ECO:0007669"/>
    <property type="project" value="UniProtKB-SubCell"/>
</dbReference>
<dbReference type="CDD" id="cd03232">
    <property type="entry name" value="ABCG_PDR_domain2"/>
    <property type="match status" value="1"/>
</dbReference>
<feature type="transmembrane region" description="Helical" evidence="11">
    <location>
        <begin position="1282"/>
        <end position="1309"/>
    </location>
</feature>
<dbReference type="GeneID" id="36543929"/>
<evidence type="ECO:0000256" key="7">
    <source>
        <dbReference type="ARBA" id="ARBA00022840"/>
    </source>
</evidence>
<dbReference type="SUPFAM" id="SSF52540">
    <property type="entry name" value="P-loop containing nucleoside triphosphate hydrolases"/>
    <property type="match status" value="2"/>
</dbReference>
<evidence type="ECO:0000256" key="11">
    <source>
        <dbReference type="SAM" id="Phobius"/>
    </source>
</evidence>
<keyword evidence="3" id="KW-0813">Transport</keyword>
<name>A0A2I1DFE3_ASPC2</name>
<comment type="subcellular location">
    <subcellularLocation>
        <location evidence="1">Cell membrane</location>
        <topology evidence="1">Multi-pass membrane protein</topology>
    </subcellularLocation>
</comment>
<dbReference type="FunFam" id="3.40.50.300:FF:000881">
    <property type="entry name" value="ABC multidrug transporter A-1"/>
    <property type="match status" value="1"/>
</dbReference>
<feature type="transmembrane region" description="Helical" evidence="11">
    <location>
        <begin position="1361"/>
        <end position="1379"/>
    </location>
</feature>
<dbReference type="GO" id="GO:0140359">
    <property type="term" value="F:ABC-type transporter activity"/>
    <property type="evidence" value="ECO:0007669"/>
    <property type="project" value="InterPro"/>
</dbReference>
<feature type="transmembrane region" description="Helical" evidence="11">
    <location>
        <begin position="1239"/>
        <end position="1261"/>
    </location>
</feature>
<keyword evidence="4" id="KW-1003">Cell membrane</keyword>
<dbReference type="OrthoDB" id="245989at2759"/>
<evidence type="ECO:0000256" key="3">
    <source>
        <dbReference type="ARBA" id="ARBA00022448"/>
    </source>
</evidence>
<dbReference type="RefSeq" id="XP_024697190.1">
    <property type="nucleotide sequence ID" value="XM_024836405.1"/>
</dbReference>
<evidence type="ECO:0000256" key="8">
    <source>
        <dbReference type="ARBA" id="ARBA00022989"/>
    </source>
</evidence>
<evidence type="ECO:0000256" key="9">
    <source>
        <dbReference type="ARBA" id="ARBA00023136"/>
    </source>
</evidence>
<feature type="region of interest" description="Disordered" evidence="10">
    <location>
        <begin position="833"/>
        <end position="855"/>
    </location>
</feature>
<feature type="transmembrane region" description="Helical" evidence="11">
    <location>
        <begin position="650"/>
        <end position="671"/>
    </location>
</feature>
<feature type="transmembrane region" description="Helical" evidence="11">
    <location>
        <begin position="683"/>
        <end position="702"/>
    </location>
</feature>
<dbReference type="InterPro" id="IPR003439">
    <property type="entry name" value="ABC_transporter-like_ATP-bd"/>
</dbReference>
<reference evidence="13" key="1">
    <citation type="submission" date="2016-12" db="EMBL/GenBank/DDBJ databases">
        <title>The genomes of Aspergillus section Nigri reveals drivers in fungal speciation.</title>
        <authorList>
            <consortium name="DOE Joint Genome Institute"/>
            <person name="Vesth T.C."/>
            <person name="Nybo J."/>
            <person name="Theobald S."/>
            <person name="Brandl J."/>
            <person name="Frisvad J.C."/>
            <person name="Nielsen K.F."/>
            <person name="Lyhne E.K."/>
            <person name="Kogle M.E."/>
            <person name="Kuo A."/>
            <person name="Riley R."/>
            <person name="Clum A."/>
            <person name="Nolan M."/>
            <person name="Lipzen A."/>
            <person name="Salamov A."/>
            <person name="Henrissat B."/>
            <person name="Wiebenga A."/>
            <person name="De vries R.P."/>
            <person name="Grigoriev I.V."/>
            <person name="Mortensen U.H."/>
            <person name="Andersen M.R."/>
            <person name="Baker S.E."/>
        </authorList>
    </citation>
    <scope>NUCLEOTIDE SEQUENCE</scope>
    <source>
        <strain evidence="13">IBT 28561</strain>
    </source>
</reference>
<dbReference type="Pfam" id="PF14510">
    <property type="entry name" value="ABC_trans_N"/>
    <property type="match status" value="1"/>
</dbReference>
<dbReference type="PROSITE" id="PS50893">
    <property type="entry name" value="ABC_TRANSPORTER_2"/>
    <property type="match status" value="2"/>
</dbReference>
<sequence length="1516" mass="168702">MNVFGAINPNPNPSRTVESGRRDSVGQEQGALMPDDSPAYADHEGQGSHISMADTMAESHDESYSDKQSRMSQVSEEHVREAKVSHLARQLTRQSTRFSTMDNNVNPFLGTPDDSTLNPHGPNFSSKNWMKNLLALSSRDPERYPKRQAGVAFQNLSVHGFGSPTDYQKDVFNSVLQVGALARTLVGSGKQKIQILNEFDGLVKSGEMLVVLGRPGSGCSTFLKTLAGEMNGLHMDSESQLNYQGISAKQMRKQFRGEAIYTAETDVHFPQLSVGDTLKFAALTRAPRNRLPGVSKDQYAEHMRDVVMAMLGLSHTLNTKVGNDFVRGVSGGERKRVSIAEVTLSGSPLQCWDNSTRGLDSANALEFCKTLNLMTKYAGATVAVAIYQASQSAYDVFDKVTVLYEGRQIYFGRTEDAKEFFTNMGFHCPDRQTTADFLTSLTSPAERIVKPGFEGRVPQTADEFAAVWKQSDAHRQLRQEIDEYSKEFPFHGEALGKFVESRKAMQARNQRVKSPYTVSIYEQVRLCMVRGFQRLKGDASLTLSQLIGNFIMALIIGSVFFQMKEDTNSFFSRGALLFFAVLLNAFSSALEILTLYAQRPIVEKQSRYAMYHPFAEAIASMLCDMPYKLTNAVTFNVTLYFMTGLRQTPGAFFTFLLFSFVTTLTMSMLFRTLASSSRTLSQALVPAAVLILGLVTYTGFTIPTRNMLGWSRWMNYINPIAYGFESLMVNEFHAREFPCNQKMFVPAGPGYTELEYSVCSTVGAVSGQSTVQGTEFLAKSFEYFVGHKWRNLGIMFAFMAFFLTTHLMTTEYISEAKSKGEVLLFRRGHTAVSSRDEESGSSSSGAEKTAESVPQETAAIQRQEAIFHWQDVCYDVKIKSETRRILDHVDGWIKPGTCTALMGVSGAGKTTLLDVLATRVTMGVVTGEMLVDGRARDQSFQRKTGYVQQQDLHLPTTTVREALRFSALLRQPAHVSRQEKLDYCEEVIKLLGMDSYADAVVGVPGEGLNVEQRKRLTIGVELAAKPQLLLFLDEPTSGLDSQTSWSILDLIETLTKHGQAILCTIHQPSAMLFQRFDRLLFLAKGGKTVYFGDIGTNSSTLSNYFEKNGAQKLPAEANPAEWMLEVIGAAPGSHSDIDWPTVWRDSPERQGVLNHLGELKTTLQQKPVDSSSTADAGSYNEFAAPFSAQLRECLLRVFSQYWRTPIYIYSKAALCILSALYIGFSFFQANNSQQGLQNQMFSIFMLMTIFGNLVQQIMPNFCTQRSLYEARERPSKAYSWQAFMTANIIVELPWNALMAVFVFVCWYYPIGLYRNAIESPQSVPERGGLMFLLILSFLLFTSTFAHMMIAGIELAETGGNLANLLFSLCLIFCGVLATPQNMPGFWIFMYRVSPFTYLVSGMLSTGVSGAKAVCDKVEFLSFNPPPGKTCAEYMQNYIVMAGKGDFTAGGYLSNPDAMSDCSFCSMSKTDSFLAQVNSFYGDAWRNFGLMWVFIAFNIAGAVFIYWLARVPKSKKA</sequence>
<dbReference type="InterPro" id="IPR017871">
    <property type="entry name" value="ABC_transporter-like_CS"/>
</dbReference>
<evidence type="ECO:0000256" key="5">
    <source>
        <dbReference type="ARBA" id="ARBA00022692"/>
    </source>
</evidence>
<dbReference type="InterPro" id="IPR029481">
    <property type="entry name" value="ABC_trans_N"/>
</dbReference>
<dbReference type="Pfam" id="PF01061">
    <property type="entry name" value="ABC2_membrane"/>
    <property type="match status" value="2"/>
</dbReference>
<feature type="transmembrane region" description="Helical" evidence="11">
    <location>
        <begin position="1206"/>
        <end position="1227"/>
    </location>
</feature>
<feature type="transmembrane region" description="Helical" evidence="11">
    <location>
        <begin position="1329"/>
        <end position="1349"/>
    </location>
</feature>
<gene>
    <name evidence="13" type="ORF">P168DRAFT_286711</name>
</gene>
<accession>A0A2I1DFE3</accession>
<dbReference type="SMART" id="SM00382">
    <property type="entry name" value="AAA"/>
    <property type="match status" value="2"/>
</dbReference>
<comment type="caution">
    <text evidence="13">The sequence shown here is derived from an EMBL/GenBank/DDBJ whole genome shotgun (WGS) entry which is preliminary data.</text>
</comment>
<dbReference type="CDD" id="cd03233">
    <property type="entry name" value="ABCG_PDR_domain1"/>
    <property type="match status" value="1"/>
</dbReference>
<dbReference type="PROSITE" id="PS00211">
    <property type="entry name" value="ABC_TRANSPORTER_1"/>
    <property type="match status" value="1"/>
</dbReference>
<evidence type="ECO:0000313" key="13">
    <source>
        <dbReference type="EMBL" id="PKY08596.1"/>
    </source>
</evidence>